<sequence length="246" mass="27537">MVKPFFLLFIIFASSAWLYVLHYFGPNLHDSDGKDRVSFPSNLNELKTVASTLQTYSINHWWYVFIIFSSAYIYKQAFCIPGSLFLNILAGALYGNVGGLLFACTFTATGASICYILSKTFARDLAISYFPQKIKDFEDKVNENGDRLFYFMLFLRLISVTPGWLINIAAPLVGIPLRVFYFSTLLGLGPYNFVGVSTGGMLSSLESVNDVFSWKTLLNISLIGLCALGPAFFIKSRNIKQNVKIP</sequence>
<evidence type="ECO:0000256" key="2">
    <source>
        <dbReference type="ARBA" id="ARBA00022692"/>
    </source>
</evidence>
<feature type="transmembrane region" description="Helical" evidence="7">
    <location>
        <begin position="179"/>
        <end position="196"/>
    </location>
</feature>
<comment type="subcellular location">
    <subcellularLocation>
        <location evidence="1">Membrane</location>
        <topology evidence="1">Multi-pass membrane protein</topology>
    </subcellularLocation>
</comment>
<reference evidence="9" key="1">
    <citation type="journal article" date="2024" name="Gigascience">
        <title>Chromosome-level genome of the poultry shaft louse Menopon gallinae provides insight into the host-switching and adaptive evolution of parasitic lice.</title>
        <authorList>
            <person name="Xu Y."/>
            <person name="Ma L."/>
            <person name="Liu S."/>
            <person name="Liang Y."/>
            <person name="Liu Q."/>
            <person name="He Z."/>
            <person name="Tian L."/>
            <person name="Duan Y."/>
            <person name="Cai W."/>
            <person name="Li H."/>
            <person name="Song F."/>
        </authorList>
    </citation>
    <scope>NUCLEOTIDE SEQUENCE</scope>
    <source>
        <strain evidence="9">Cailab_2023a</strain>
    </source>
</reference>
<dbReference type="AlphaFoldDB" id="A0AAW2I9Z7"/>
<dbReference type="EMBL" id="JARGDH010000001">
    <property type="protein sequence ID" value="KAL0279185.1"/>
    <property type="molecule type" value="Genomic_DNA"/>
</dbReference>
<keyword evidence="2 7" id="KW-0812">Transmembrane</keyword>
<keyword evidence="3" id="KW-0732">Signal</keyword>
<organism evidence="9">
    <name type="scientific">Menopon gallinae</name>
    <name type="common">poultry shaft louse</name>
    <dbReference type="NCBI Taxonomy" id="328185"/>
    <lineage>
        <taxon>Eukaryota</taxon>
        <taxon>Metazoa</taxon>
        <taxon>Ecdysozoa</taxon>
        <taxon>Arthropoda</taxon>
        <taxon>Hexapoda</taxon>
        <taxon>Insecta</taxon>
        <taxon>Pterygota</taxon>
        <taxon>Neoptera</taxon>
        <taxon>Paraneoptera</taxon>
        <taxon>Psocodea</taxon>
        <taxon>Troctomorpha</taxon>
        <taxon>Phthiraptera</taxon>
        <taxon>Amblycera</taxon>
        <taxon>Menoponidae</taxon>
        <taxon>Menopon</taxon>
    </lineage>
</organism>
<proteinExistence type="inferred from homology"/>
<feature type="transmembrane region" description="Helical" evidence="7">
    <location>
        <begin position="216"/>
        <end position="234"/>
    </location>
</feature>
<feature type="transmembrane region" description="Helical" evidence="7">
    <location>
        <begin position="61"/>
        <end position="86"/>
    </location>
</feature>
<feature type="transmembrane region" description="Helical" evidence="7">
    <location>
        <begin position="5"/>
        <end position="24"/>
    </location>
</feature>
<evidence type="ECO:0000256" key="6">
    <source>
        <dbReference type="ARBA" id="ARBA00025797"/>
    </source>
</evidence>
<dbReference type="PANTHER" id="PTHR43220:SF21">
    <property type="entry name" value="TRANSMEMBRANE PROTEIN 41A"/>
    <property type="match status" value="1"/>
</dbReference>
<evidence type="ECO:0000256" key="3">
    <source>
        <dbReference type="ARBA" id="ARBA00022729"/>
    </source>
</evidence>
<feature type="domain" description="VTT" evidence="8">
    <location>
        <begin position="80"/>
        <end position="199"/>
    </location>
</feature>
<feature type="transmembrane region" description="Helical" evidence="7">
    <location>
        <begin position="93"/>
        <end position="118"/>
    </location>
</feature>
<dbReference type="PANTHER" id="PTHR43220">
    <property type="match status" value="1"/>
</dbReference>
<keyword evidence="5 7" id="KW-0472">Membrane</keyword>
<protein>
    <recommendedName>
        <fullName evidence="8">VTT domain-containing protein</fullName>
    </recommendedName>
</protein>
<comment type="caution">
    <text evidence="9">The sequence shown here is derived from an EMBL/GenBank/DDBJ whole genome shotgun (WGS) entry which is preliminary data.</text>
</comment>
<evidence type="ECO:0000256" key="4">
    <source>
        <dbReference type="ARBA" id="ARBA00022989"/>
    </source>
</evidence>
<dbReference type="InterPro" id="IPR032816">
    <property type="entry name" value="VTT_dom"/>
</dbReference>
<evidence type="ECO:0000256" key="7">
    <source>
        <dbReference type="SAM" id="Phobius"/>
    </source>
</evidence>
<dbReference type="InterPro" id="IPR045014">
    <property type="entry name" value="TM41A/B"/>
</dbReference>
<evidence type="ECO:0000259" key="8">
    <source>
        <dbReference type="Pfam" id="PF09335"/>
    </source>
</evidence>
<keyword evidence="4 7" id="KW-1133">Transmembrane helix</keyword>
<comment type="similarity">
    <text evidence="6">Belongs to the TMEM41 family.</text>
</comment>
<evidence type="ECO:0000256" key="1">
    <source>
        <dbReference type="ARBA" id="ARBA00004141"/>
    </source>
</evidence>
<dbReference type="Pfam" id="PF09335">
    <property type="entry name" value="VTT_dom"/>
    <property type="match status" value="1"/>
</dbReference>
<evidence type="ECO:0000313" key="9">
    <source>
        <dbReference type="EMBL" id="KAL0279185.1"/>
    </source>
</evidence>
<accession>A0AAW2I9Z7</accession>
<dbReference type="GO" id="GO:0016020">
    <property type="term" value="C:membrane"/>
    <property type="evidence" value="ECO:0007669"/>
    <property type="project" value="UniProtKB-SubCell"/>
</dbReference>
<feature type="transmembrane region" description="Helical" evidence="7">
    <location>
        <begin position="148"/>
        <end position="167"/>
    </location>
</feature>
<evidence type="ECO:0000256" key="5">
    <source>
        <dbReference type="ARBA" id="ARBA00023136"/>
    </source>
</evidence>
<gene>
    <name evidence="9" type="ORF">PYX00_000795</name>
</gene>
<name>A0AAW2I9Z7_9NEOP</name>